<dbReference type="OrthoDB" id="416253at2759"/>
<evidence type="ECO:0000256" key="4">
    <source>
        <dbReference type="ARBA" id="ARBA00023002"/>
    </source>
</evidence>
<evidence type="ECO:0000256" key="2">
    <source>
        <dbReference type="ARBA" id="ARBA00007905"/>
    </source>
</evidence>
<dbReference type="InterPro" id="IPR023210">
    <property type="entry name" value="NADP_OxRdtase_dom"/>
</dbReference>
<evidence type="ECO:0000256" key="1">
    <source>
        <dbReference type="ARBA" id="ARBA00004221"/>
    </source>
</evidence>
<accession>A0A437DBV0</accession>
<dbReference type="Gene3D" id="3.20.20.100">
    <property type="entry name" value="NADP-dependent oxidoreductase domain"/>
    <property type="match status" value="1"/>
</dbReference>
<evidence type="ECO:0000256" key="13">
    <source>
        <dbReference type="PIRSR" id="PIRSR000097-3"/>
    </source>
</evidence>
<comment type="catalytic activity">
    <reaction evidence="9">
        <text>a primary alcohol + NADP(+) = an aldehyde + NADPH + H(+)</text>
        <dbReference type="Rhea" id="RHEA:15937"/>
        <dbReference type="ChEBI" id="CHEBI:15378"/>
        <dbReference type="ChEBI" id="CHEBI:15734"/>
        <dbReference type="ChEBI" id="CHEBI:17478"/>
        <dbReference type="ChEBI" id="CHEBI:57783"/>
        <dbReference type="ChEBI" id="CHEBI:58349"/>
        <dbReference type="EC" id="1.1.1.2"/>
    </reaction>
</comment>
<comment type="subcellular location">
    <subcellularLocation>
        <location evidence="1">Apical cell membrane</location>
    </subcellularLocation>
</comment>
<dbReference type="InterPro" id="IPR020471">
    <property type="entry name" value="AKR"/>
</dbReference>
<evidence type="ECO:0000256" key="8">
    <source>
        <dbReference type="ARBA" id="ARBA00048207"/>
    </source>
</evidence>
<dbReference type="PRINTS" id="PR00069">
    <property type="entry name" value="ALDKETRDTASE"/>
</dbReference>
<dbReference type="GO" id="GO:0042593">
    <property type="term" value="P:glucose homeostasis"/>
    <property type="evidence" value="ECO:0007669"/>
    <property type="project" value="UniProtKB-ARBA"/>
</dbReference>
<evidence type="ECO:0000313" key="16">
    <source>
        <dbReference type="EMBL" id="RVE72335.1"/>
    </source>
</evidence>
<dbReference type="InterPro" id="IPR018170">
    <property type="entry name" value="Aldo/ket_reductase_CS"/>
</dbReference>
<name>A0A437DBV0_ORYJA</name>
<dbReference type="Proteomes" id="UP000283210">
    <property type="component" value="Chromosome 6"/>
</dbReference>
<comment type="function">
    <text evidence="10">Catalyzes the NADPH-dependent reduction of a wide variety of carbonyl-containing compounds to their corresponding alcohols. Displays enzymatic activity towards endogenous metabolites such as aromatic and aliphatic aldehydes, ketones, monosaccharides and bile acids. Acts as an aldehyde-detoxification enzyme. Also acts as an inhibitor of protein S-nitrosylation by mediating degradation of S-nitroso-coenzyme A (S-nitroso-CoA), a cofactor required to S-nitrosylate proteins. Also acts as a S-nitroso-glutathione reductase by catalyzing the NADPH-dependent reduction of S-nitrosoglutathione. Displays no reductase activity towards retinoids.</text>
</comment>
<feature type="region of interest" description="Disordered" evidence="14">
    <location>
        <begin position="1"/>
        <end position="24"/>
    </location>
</feature>
<evidence type="ECO:0000256" key="3">
    <source>
        <dbReference type="ARBA" id="ARBA00022857"/>
    </source>
</evidence>
<feature type="binding site" evidence="12">
    <location>
        <position position="129"/>
    </location>
    <ligand>
        <name>substrate</name>
    </ligand>
</feature>
<keyword evidence="17" id="KW-1185">Reference proteome</keyword>
<protein>
    <recommendedName>
        <fullName evidence="5">alcohol dehydrogenase (NADP(+))</fullName>
        <ecNumber evidence="5">1.1.1.2</ecNumber>
    </recommendedName>
    <alternativeName>
        <fullName evidence="6">S-nitroso-CoA reductase</fullName>
    </alternativeName>
</protein>
<dbReference type="EMBL" id="CM012442">
    <property type="protein sequence ID" value="RVE72335.1"/>
    <property type="molecule type" value="Genomic_DNA"/>
</dbReference>
<organism evidence="16 17">
    <name type="scientific">Oryzias javanicus</name>
    <name type="common">Javanese ricefish</name>
    <name type="synonym">Aplocheilus javanicus</name>
    <dbReference type="NCBI Taxonomy" id="123683"/>
    <lineage>
        <taxon>Eukaryota</taxon>
        <taxon>Metazoa</taxon>
        <taxon>Chordata</taxon>
        <taxon>Craniata</taxon>
        <taxon>Vertebrata</taxon>
        <taxon>Euteleostomi</taxon>
        <taxon>Actinopterygii</taxon>
        <taxon>Neopterygii</taxon>
        <taxon>Teleostei</taxon>
        <taxon>Neoteleostei</taxon>
        <taxon>Acanthomorphata</taxon>
        <taxon>Ovalentaria</taxon>
        <taxon>Atherinomorphae</taxon>
        <taxon>Beloniformes</taxon>
        <taxon>Adrianichthyidae</taxon>
        <taxon>Oryziinae</taxon>
        <taxon>Oryzias</taxon>
    </lineage>
</organism>
<feature type="domain" description="NADP-dependent oxidoreductase" evidence="15">
    <location>
        <begin position="31"/>
        <end position="317"/>
    </location>
</feature>
<evidence type="ECO:0000256" key="5">
    <source>
        <dbReference type="ARBA" id="ARBA00024074"/>
    </source>
</evidence>
<dbReference type="GO" id="GO:0016324">
    <property type="term" value="C:apical plasma membrane"/>
    <property type="evidence" value="ECO:0007669"/>
    <property type="project" value="UniProtKB-SubCell"/>
</dbReference>
<keyword evidence="3" id="KW-0521">NADP</keyword>
<evidence type="ECO:0000256" key="12">
    <source>
        <dbReference type="PIRSR" id="PIRSR000097-2"/>
    </source>
</evidence>
<evidence type="ECO:0000256" key="11">
    <source>
        <dbReference type="PIRSR" id="PIRSR000097-1"/>
    </source>
</evidence>
<feature type="site" description="Lowers pKa of active site Tyr" evidence="13">
    <location>
        <position position="96"/>
    </location>
</feature>
<dbReference type="AlphaFoldDB" id="A0A437DBV0"/>
<proteinExistence type="inferred from homology"/>
<evidence type="ECO:0000256" key="9">
    <source>
        <dbReference type="ARBA" id="ARBA00048262"/>
    </source>
</evidence>
<sequence length="327" mass="36537">MDRTLQQMDSDSDTRAPRHVELNDGSRMPMLGLGTWKSSHLPPSSIQGAVEAAIAAGYRHIDTAYSYGNEVEVGRAVRSKMQQGVVRREDMFIVSKLCETHHAAEDIPRCLSKSLKDLQLDYLDLYLIHFPVGLKKVGDELFPTKDGNVLTSDIDYVDVWRGMEALQASGKVRSIGVSNFSILQLQRLLALCRVPPAVNQVELHPYLVQADMMEFCKCKNIALTAFSPFGSPARPPEEFECGTDPHLLLEDPVVAQPCVPAGAPVTAALFQVLLRYHIQQGVSVIPKSDKPHHILQNTKIFDFNLSEDDMRTLRSLDRGWRGCRIEE</sequence>
<dbReference type="PIRSF" id="PIRSF000097">
    <property type="entry name" value="AKR"/>
    <property type="match status" value="1"/>
</dbReference>
<comment type="catalytic activity">
    <reaction evidence="7">
        <text>S-nitroso-CoA + NADPH + H(+) = sulfinamide-CoA + NADP(+)</text>
        <dbReference type="Rhea" id="RHEA:78375"/>
        <dbReference type="ChEBI" id="CHEBI:15378"/>
        <dbReference type="ChEBI" id="CHEBI:57783"/>
        <dbReference type="ChEBI" id="CHEBI:58349"/>
        <dbReference type="ChEBI" id="CHEBI:145546"/>
        <dbReference type="ChEBI" id="CHEBI:145548"/>
    </reaction>
    <physiologicalReaction direction="left-to-right" evidence="7">
        <dbReference type="Rhea" id="RHEA:78376"/>
    </physiologicalReaction>
</comment>
<evidence type="ECO:0000313" key="17">
    <source>
        <dbReference type="Proteomes" id="UP000283210"/>
    </source>
</evidence>
<dbReference type="EC" id="1.1.1.2" evidence="5"/>
<evidence type="ECO:0000259" key="15">
    <source>
        <dbReference type="Pfam" id="PF00248"/>
    </source>
</evidence>
<evidence type="ECO:0000256" key="6">
    <source>
        <dbReference type="ARBA" id="ARBA00044808"/>
    </source>
</evidence>
<evidence type="ECO:0000256" key="7">
    <source>
        <dbReference type="ARBA" id="ARBA00047706"/>
    </source>
</evidence>
<comment type="similarity">
    <text evidence="2">Belongs to the aldo/keto reductase family.</text>
</comment>
<gene>
    <name evidence="16" type="ORF">OJAV_G00060870</name>
</gene>
<dbReference type="GO" id="GO:0008106">
    <property type="term" value="F:alcohol dehydrogenase (NADP+) activity"/>
    <property type="evidence" value="ECO:0007669"/>
    <property type="project" value="UniProtKB-EC"/>
</dbReference>
<dbReference type="FunFam" id="3.20.20.100:FF:000006">
    <property type="entry name" value="Aldo-keto reductase family 1 member A1"/>
    <property type="match status" value="1"/>
</dbReference>
<dbReference type="PANTHER" id="PTHR11732">
    <property type="entry name" value="ALDO/KETO REDUCTASE"/>
    <property type="match status" value="1"/>
</dbReference>
<evidence type="ECO:0000256" key="14">
    <source>
        <dbReference type="SAM" id="MobiDB-lite"/>
    </source>
</evidence>
<comment type="catalytic activity">
    <reaction evidence="8">
        <text>S-nitrosoglutathione + NADPH + H(+) = S-(hydroxysulfenamide)glutathione + NADP(+)</text>
        <dbReference type="Rhea" id="RHEA:63500"/>
        <dbReference type="ChEBI" id="CHEBI:15378"/>
        <dbReference type="ChEBI" id="CHEBI:57783"/>
        <dbReference type="ChEBI" id="CHEBI:58349"/>
        <dbReference type="ChEBI" id="CHEBI:145544"/>
        <dbReference type="ChEBI" id="CHEBI:229723"/>
    </reaction>
</comment>
<dbReference type="Pfam" id="PF00248">
    <property type="entry name" value="Aldo_ket_red"/>
    <property type="match status" value="1"/>
</dbReference>
<reference evidence="16 17" key="2">
    <citation type="submission" date="2019-01" db="EMBL/GenBank/DDBJ databases">
        <title>A chromosome length genome reference of the Java medaka (oryzias javanicus).</title>
        <authorList>
            <person name="Herpin A."/>
            <person name="Takehana Y."/>
            <person name="Naruse K."/>
            <person name="Ansai S."/>
            <person name="Kawaguchi M."/>
        </authorList>
    </citation>
    <scope>NUCLEOTIDE SEQUENCE [LARGE SCALE GENOMIC DNA]</scope>
    <source>
        <strain evidence="16">RS831</strain>
        <tissue evidence="16">Whole body</tissue>
    </source>
</reference>
<feature type="compositionally biased region" description="Basic and acidic residues" evidence="14">
    <location>
        <begin position="12"/>
        <end position="24"/>
    </location>
</feature>
<feature type="active site" description="Proton donor" evidence="11">
    <location>
        <position position="67"/>
    </location>
</feature>
<evidence type="ECO:0000256" key="10">
    <source>
        <dbReference type="ARBA" id="ARBA00055218"/>
    </source>
</evidence>
<keyword evidence="4" id="KW-0560">Oxidoreductase</keyword>
<reference evidence="16 17" key="1">
    <citation type="submission" date="2018-11" db="EMBL/GenBank/DDBJ databases">
        <authorList>
            <person name="Lopez-Roques C."/>
            <person name="Donnadieu C."/>
            <person name="Bouchez O."/>
            <person name="Klopp C."/>
            <person name="Cabau C."/>
            <person name="Zahm M."/>
        </authorList>
    </citation>
    <scope>NUCLEOTIDE SEQUENCE [LARGE SCALE GENOMIC DNA]</scope>
    <source>
        <strain evidence="16">RS831</strain>
        <tissue evidence="16">Whole body</tissue>
    </source>
</reference>
<dbReference type="PROSITE" id="PS00062">
    <property type="entry name" value="ALDOKETO_REDUCTASE_2"/>
    <property type="match status" value="1"/>
</dbReference>
<dbReference type="InterPro" id="IPR036812">
    <property type="entry name" value="NAD(P)_OxRdtase_dom_sf"/>
</dbReference>
<dbReference type="SUPFAM" id="SSF51430">
    <property type="entry name" value="NAD(P)-linked oxidoreductase"/>
    <property type="match status" value="1"/>
</dbReference>
<dbReference type="PROSITE" id="PS00798">
    <property type="entry name" value="ALDOKETO_REDUCTASE_1"/>
    <property type="match status" value="1"/>
</dbReference>